<keyword evidence="1" id="KW-0378">Hydrolase</keyword>
<dbReference type="Gene3D" id="3.40.50.1820">
    <property type="entry name" value="alpha/beta hydrolase"/>
    <property type="match status" value="1"/>
</dbReference>
<sequence length="46" mass="5072">MSERIKAIHSNSRLSLFSESGHSPFFDEPARYGQELAAFVTAANNS</sequence>
<proteinExistence type="predicted"/>
<accession>A0ABV6AEB5</accession>
<dbReference type="RefSeq" id="WP_377259205.1">
    <property type="nucleotide sequence ID" value="NZ_JBHMAA010000011.1"/>
</dbReference>
<dbReference type="GO" id="GO:0016787">
    <property type="term" value="F:hydrolase activity"/>
    <property type="evidence" value="ECO:0007669"/>
    <property type="project" value="UniProtKB-KW"/>
</dbReference>
<comment type="caution">
    <text evidence="1">The sequence shown here is derived from an EMBL/GenBank/DDBJ whole genome shotgun (WGS) entry which is preliminary data.</text>
</comment>
<evidence type="ECO:0000313" key="2">
    <source>
        <dbReference type="Proteomes" id="UP001589692"/>
    </source>
</evidence>
<reference evidence="1 2" key="1">
    <citation type="submission" date="2024-09" db="EMBL/GenBank/DDBJ databases">
        <authorList>
            <person name="Sun Q."/>
            <person name="Mori K."/>
        </authorList>
    </citation>
    <scope>NUCLEOTIDE SEQUENCE [LARGE SCALE GENOMIC DNA]</scope>
    <source>
        <strain evidence="1 2">TBRC 4938</strain>
    </source>
</reference>
<protein>
    <submittedName>
        <fullName evidence="1">Alpha/beta fold hydrolase</fullName>
    </submittedName>
</protein>
<name>A0ABV6AEB5_9HYPH</name>
<dbReference type="EMBL" id="JBHMAA010000011">
    <property type="protein sequence ID" value="MFB9948960.1"/>
    <property type="molecule type" value="Genomic_DNA"/>
</dbReference>
<dbReference type="InterPro" id="IPR029058">
    <property type="entry name" value="AB_hydrolase_fold"/>
</dbReference>
<keyword evidence="2" id="KW-1185">Reference proteome</keyword>
<dbReference type="Proteomes" id="UP001589692">
    <property type="component" value="Unassembled WGS sequence"/>
</dbReference>
<gene>
    <name evidence="1" type="ORF">ACFFP0_08885</name>
</gene>
<evidence type="ECO:0000313" key="1">
    <source>
        <dbReference type="EMBL" id="MFB9948960.1"/>
    </source>
</evidence>
<organism evidence="1 2">
    <name type="scientific">Rhizobium puerariae</name>
    <dbReference type="NCBI Taxonomy" id="1585791"/>
    <lineage>
        <taxon>Bacteria</taxon>
        <taxon>Pseudomonadati</taxon>
        <taxon>Pseudomonadota</taxon>
        <taxon>Alphaproteobacteria</taxon>
        <taxon>Hyphomicrobiales</taxon>
        <taxon>Rhizobiaceae</taxon>
        <taxon>Rhizobium/Agrobacterium group</taxon>
        <taxon>Rhizobium</taxon>
    </lineage>
</organism>